<dbReference type="Pfam" id="PF13532">
    <property type="entry name" value="2OG-FeII_Oxy_2"/>
    <property type="match status" value="1"/>
</dbReference>
<evidence type="ECO:0000313" key="8">
    <source>
        <dbReference type="EMBL" id="MDA5400938.1"/>
    </source>
</evidence>
<dbReference type="RefSeq" id="WP_267992754.1">
    <property type="nucleotide sequence ID" value="NZ_JAPJZI010000001.1"/>
</dbReference>
<feature type="binding site" evidence="5">
    <location>
        <position position="60"/>
    </location>
    <ligand>
        <name>substrate</name>
    </ligand>
</feature>
<comment type="caution">
    <text evidence="8">The sequence shown here is derived from an EMBL/GenBank/DDBJ whole genome shotgun (WGS) entry which is preliminary data.</text>
</comment>
<feature type="binding site" evidence="6">
    <location>
        <position position="175"/>
    </location>
    <ligand>
        <name>Fe cation</name>
        <dbReference type="ChEBI" id="CHEBI:24875"/>
        <note>catalytic</note>
    </ligand>
</feature>
<dbReference type="EMBL" id="JAPJZI010000001">
    <property type="protein sequence ID" value="MDA5400938.1"/>
    <property type="molecule type" value="Genomic_DNA"/>
</dbReference>
<dbReference type="PROSITE" id="PS51471">
    <property type="entry name" value="FE2OG_OXY"/>
    <property type="match status" value="1"/>
</dbReference>
<keyword evidence="3" id="KW-0560">Oxidoreductase</keyword>
<feature type="binding site" evidence="5">
    <location>
        <begin position="68"/>
        <end position="70"/>
    </location>
    <ligand>
        <name>substrate</name>
    </ligand>
</feature>
<dbReference type="Gene3D" id="2.60.120.590">
    <property type="entry name" value="Alpha-ketoglutarate-dependent dioxygenase AlkB-like"/>
    <property type="match status" value="1"/>
</dbReference>
<evidence type="ECO:0000256" key="4">
    <source>
        <dbReference type="ARBA" id="ARBA00023004"/>
    </source>
</evidence>
<feature type="binding site" evidence="6">
    <location>
        <position position="119"/>
    </location>
    <ligand>
        <name>Fe cation</name>
        <dbReference type="ChEBI" id="CHEBI:24875"/>
        <note>catalytic</note>
    </ligand>
</feature>
<reference evidence="8" key="1">
    <citation type="submission" date="2022-11" db="EMBL/GenBank/DDBJ databases">
        <title>Draft genome sequence of Hoeflea poritis E7-10 and Hoeflea prorocentri PM5-8, separated from scleractinian coral Porites lutea and marine dinoflagellate.</title>
        <authorList>
            <person name="Zhang G."/>
            <person name="Wei Q."/>
            <person name="Cai L."/>
        </authorList>
    </citation>
    <scope>NUCLEOTIDE SEQUENCE</scope>
    <source>
        <strain evidence="8">PM5-8</strain>
    </source>
</reference>
<keyword evidence="9" id="KW-1185">Reference proteome</keyword>
<evidence type="ECO:0000259" key="7">
    <source>
        <dbReference type="PROSITE" id="PS51471"/>
    </source>
</evidence>
<evidence type="ECO:0000256" key="5">
    <source>
        <dbReference type="PIRSR" id="PIRSR604574-1"/>
    </source>
</evidence>
<dbReference type="GO" id="GO:0035513">
    <property type="term" value="P:oxidative RNA demethylation"/>
    <property type="evidence" value="ECO:0007669"/>
    <property type="project" value="TreeGrafter"/>
</dbReference>
<accession>A0A9X3ULV3</accession>
<feature type="binding site" evidence="5">
    <location>
        <begin position="193"/>
        <end position="199"/>
    </location>
    <ligand>
        <name>2-oxoglutarate</name>
        <dbReference type="ChEBI" id="CHEBI:16810"/>
    </ligand>
</feature>
<evidence type="ECO:0000256" key="6">
    <source>
        <dbReference type="PIRSR" id="PIRSR604574-2"/>
    </source>
</evidence>
<dbReference type="InterPro" id="IPR005123">
    <property type="entry name" value="Oxoglu/Fe-dep_dioxygenase_dom"/>
</dbReference>
<dbReference type="PANTHER" id="PTHR16557">
    <property type="entry name" value="ALKYLATED DNA REPAIR PROTEIN ALKB-RELATED"/>
    <property type="match status" value="1"/>
</dbReference>
<feature type="binding site" evidence="6">
    <location>
        <position position="121"/>
    </location>
    <ligand>
        <name>Fe cation</name>
        <dbReference type="ChEBI" id="CHEBI:24875"/>
        <note>catalytic</note>
    </ligand>
</feature>
<dbReference type="GO" id="GO:0005737">
    <property type="term" value="C:cytoplasm"/>
    <property type="evidence" value="ECO:0007669"/>
    <property type="project" value="TreeGrafter"/>
</dbReference>
<feature type="binding site" evidence="5">
    <location>
        <position position="149"/>
    </location>
    <ligand>
        <name>substrate</name>
    </ligand>
</feature>
<feature type="binding site" evidence="5">
    <location>
        <begin position="108"/>
        <end position="110"/>
    </location>
    <ligand>
        <name>2-oxoglutarate</name>
        <dbReference type="ChEBI" id="CHEBI:16810"/>
    </ligand>
</feature>
<evidence type="ECO:0000313" key="9">
    <source>
        <dbReference type="Proteomes" id="UP001151234"/>
    </source>
</evidence>
<feature type="binding site" evidence="5">
    <location>
        <position position="123"/>
    </location>
    <ligand>
        <name>substrate</name>
    </ligand>
</feature>
<gene>
    <name evidence="8" type="ORF">OQ273_20360</name>
</gene>
<protein>
    <submittedName>
        <fullName evidence="8">Alpha-ketoglutarate-dependent dioxygenase AlkB</fullName>
    </submittedName>
</protein>
<proteinExistence type="predicted"/>
<keyword evidence="2 8" id="KW-0223">Dioxygenase</keyword>
<dbReference type="GO" id="GO:0035515">
    <property type="term" value="F:oxidative RNA demethylase activity"/>
    <property type="evidence" value="ECO:0007669"/>
    <property type="project" value="TreeGrafter"/>
</dbReference>
<evidence type="ECO:0000256" key="2">
    <source>
        <dbReference type="ARBA" id="ARBA00022964"/>
    </source>
</evidence>
<evidence type="ECO:0000256" key="1">
    <source>
        <dbReference type="ARBA" id="ARBA00022723"/>
    </source>
</evidence>
<dbReference type="GO" id="GO:0008198">
    <property type="term" value="F:ferrous iron binding"/>
    <property type="evidence" value="ECO:0007669"/>
    <property type="project" value="TreeGrafter"/>
</dbReference>
<dbReference type="PANTHER" id="PTHR16557:SF2">
    <property type="entry name" value="NUCLEIC ACID DIOXYGENASE ALKBH1"/>
    <property type="match status" value="1"/>
</dbReference>
<feature type="domain" description="Fe2OG dioxygenase" evidence="7">
    <location>
        <begin position="101"/>
        <end position="202"/>
    </location>
</feature>
<dbReference type="GO" id="GO:0035516">
    <property type="term" value="F:broad specificity oxidative DNA demethylase activity"/>
    <property type="evidence" value="ECO:0007669"/>
    <property type="project" value="TreeGrafter"/>
</dbReference>
<dbReference type="InterPro" id="IPR037151">
    <property type="entry name" value="AlkB-like_sf"/>
</dbReference>
<organism evidence="8 9">
    <name type="scientific">Hoeflea prorocentri</name>
    <dbReference type="NCBI Taxonomy" id="1922333"/>
    <lineage>
        <taxon>Bacteria</taxon>
        <taxon>Pseudomonadati</taxon>
        <taxon>Pseudomonadota</taxon>
        <taxon>Alphaproteobacteria</taxon>
        <taxon>Hyphomicrobiales</taxon>
        <taxon>Rhizobiaceae</taxon>
        <taxon>Hoeflea</taxon>
    </lineage>
</organism>
<dbReference type="AlphaFoldDB" id="A0A9X3ULV3"/>
<keyword evidence="1 6" id="KW-0479">Metal-binding</keyword>
<dbReference type="Proteomes" id="UP001151234">
    <property type="component" value="Unassembled WGS sequence"/>
</dbReference>
<comment type="cofactor">
    <cofactor evidence="6">
        <name>Fe(2+)</name>
        <dbReference type="ChEBI" id="CHEBI:29033"/>
    </cofactor>
    <text evidence="6">Binds 1 Fe(2+) ion per subunit.</text>
</comment>
<dbReference type="SUPFAM" id="SSF51197">
    <property type="entry name" value="Clavaminate synthase-like"/>
    <property type="match status" value="1"/>
</dbReference>
<name>A0A9X3ULV3_9HYPH</name>
<evidence type="ECO:0000256" key="3">
    <source>
        <dbReference type="ARBA" id="ARBA00023002"/>
    </source>
</evidence>
<dbReference type="InterPro" id="IPR027450">
    <property type="entry name" value="AlkB-like"/>
</dbReference>
<sequence length="205" mass="22687">MKGLPDGTVHLPDYFDRQAQEALLETMRQVIRQAPLFVPEMPRTGKPMHVRMSNCGPLGWVTDKHKGYRYQATHPETGDTWPAIPSQLLALWRDVAGFEAPPEACLINYYDESAKMGLHQDRDEKEFNAPVVSVSLGDDCLFRIGGTKRGGPTQSIRLASGDVLVLGGASRLRYHGVDRIYPATSTLLKDGGRVNLTLRRVTSVG</sequence>
<dbReference type="InterPro" id="IPR004574">
    <property type="entry name" value="Alkb"/>
</dbReference>
<keyword evidence="4 6" id="KW-0408">Iron</keyword>